<sequence>MESNVLPISPGERPKKRIRNESNWKKNIEKNERYKPSMLPVPPKCNHDTNKFKCKSLTMKDISEFHSLFYRVPDKQIQDQFILKYVKINIVQRRRERKDKGNSNKSQLDRTTKYFVRNSEKVLVPVCMDAFLNILHVSRFRVNRITKAFHNEGFVEEKRGGFKQDDTFRPKRECIMNFINRFHCVESHYCRGKTARKYLPSELNVKKMWDIYSSNSENLPVKLSLFRHIFNTCYNLSFDQPRKDVCSTCLSLTERKKLEQDPEKKQQIEHEKTLHKLRFNAFYELLKDTDPHLLILSYDCQKNLPLPKVPDQRAYYSRQIYLQNFTIVEGHSKSALNKSTVTSYCWIENDFDQPRKDVCSTCLSLTERKKLEQDSEKKQQIEHEKTLHKLRFNAFYEFERY</sequence>
<accession>A0A6G0XKP2</accession>
<evidence type="ECO:0000313" key="2">
    <source>
        <dbReference type="Proteomes" id="UP000478052"/>
    </source>
</evidence>
<dbReference type="AlphaFoldDB" id="A0A6G0XKP2"/>
<protein>
    <submittedName>
        <fullName evidence="1">Uncharacterized protein</fullName>
    </submittedName>
</protein>
<dbReference type="PANTHER" id="PTHR10773">
    <property type="entry name" value="DNA-DIRECTED RNA POLYMERASES I, II, AND III SUBUNIT RPABC2"/>
    <property type="match status" value="1"/>
</dbReference>
<dbReference type="EMBL" id="VUJU01007740">
    <property type="protein sequence ID" value="KAF0740988.1"/>
    <property type="molecule type" value="Genomic_DNA"/>
</dbReference>
<dbReference type="Proteomes" id="UP000478052">
    <property type="component" value="Unassembled WGS sequence"/>
</dbReference>
<comment type="caution">
    <text evidence="1">The sequence shown here is derived from an EMBL/GenBank/DDBJ whole genome shotgun (WGS) entry which is preliminary data.</text>
</comment>
<proteinExistence type="predicted"/>
<reference evidence="1 2" key="1">
    <citation type="submission" date="2019-08" db="EMBL/GenBank/DDBJ databases">
        <title>Whole genome of Aphis craccivora.</title>
        <authorList>
            <person name="Voronova N.V."/>
            <person name="Shulinski R.S."/>
            <person name="Bandarenka Y.V."/>
            <person name="Zhorov D.G."/>
            <person name="Warner D."/>
        </authorList>
    </citation>
    <scope>NUCLEOTIDE SEQUENCE [LARGE SCALE GENOMIC DNA]</scope>
    <source>
        <strain evidence="1">180601</strain>
        <tissue evidence="1">Whole Body</tissue>
    </source>
</reference>
<gene>
    <name evidence="1" type="ORF">FWK35_00028117</name>
</gene>
<organism evidence="1 2">
    <name type="scientific">Aphis craccivora</name>
    <name type="common">Cowpea aphid</name>
    <dbReference type="NCBI Taxonomy" id="307492"/>
    <lineage>
        <taxon>Eukaryota</taxon>
        <taxon>Metazoa</taxon>
        <taxon>Ecdysozoa</taxon>
        <taxon>Arthropoda</taxon>
        <taxon>Hexapoda</taxon>
        <taxon>Insecta</taxon>
        <taxon>Pterygota</taxon>
        <taxon>Neoptera</taxon>
        <taxon>Paraneoptera</taxon>
        <taxon>Hemiptera</taxon>
        <taxon>Sternorrhyncha</taxon>
        <taxon>Aphidomorpha</taxon>
        <taxon>Aphidoidea</taxon>
        <taxon>Aphididae</taxon>
        <taxon>Aphidini</taxon>
        <taxon>Aphis</taxon>
        <taxon>Aphis</taxon>
    </lineage>
</organism>
<keyword evidence="2" id="KW-1185">Reference proteome</keyword>
<dbReference type="OrthoDB" id="6627155at2759"/>
<evidence type="ECO:0000313" key="1">
    <source>
        <dbReference type="EMBL" id="KAF0740988.1"/>
    </source>
</evidence>
<name>A0A6G0XKP2_APHCR</name>
<dbReference type="PANTHER" id="PTHR10773:SF19">
    <property type="match status" value="1"/>
</dbReference>